<evidence type="ECO:0000313" key="2">
    <source>
        <dbReference type="Proteomes" id="UP000234661"/>
    </source>
</evidence>
<organism evidence="1 2">
    <name type="scientific">Klebsiella michiganensis</name>
    <dbReference type="NCBI Taxonomy" id="1134687"/>
    <lineage>
        <taxon>Bacteria</taxon>
        <taxon>Pseudomonadati</taxon>
        <taxon>Pseudomonadota</taxon>
        <taxon>Gammaproteobacteria</taxon>
        <taxon>Enterobacterales</taxon>
        <taxon>Enterobacteriaceae</taxon>
        <taxon>Klebsiella/Raoultella group</taxon>
        <taxon>Klebsiella</taxon>
    </lineage>
</organism>
<dbReference type="EMBL" id="PIET01001310">
    <property type="protein sequence ID" value="PLM51222.1"/>
    <property type="molecule type" value="Genomic_DNA"/>
</dbReference>
<name>A0A2J4YKP3_9ENTR</name>
<gene>
    <name evidence="1" type="ORF">CWM85_29220</name>
</gene>
<dbReference type="Gene3D" id="3.40.630.10">
    <property type="entry name" value="Zn peptidases"/>
    <property type="match status" value="1"/>
</dbReference>
<accession>A0A2J4YKP3</accession>
<dbReference type="AlphaFoldDB" id="A0A2J4YKP3"/>
<protein>
    <submittedName>
        <fullName evidence="1">Peptidase M20</fullName>
    </submittedName>
</protein>
<comment type="caution">
    <text evidence="1">The sequence shown here is derived from an EMBL/GenBank/DDBJ whole genome shotgun (WGS) entry which is preliminary data.</text>
</comment>
<evidence type="ECO:0000313" key="1">
    <source>
        <dbReference type="EMBL" id="PLM51222.1"/>
    </source>
</evidence>
<proteinExistence type="predicted"/>
<reference evidence="1 2" key="1">
    <citation type="submission" date="2017-11" db="EMBL/GenBank/DDBJ databases">
        <authorList>
            <person name="Han C.G."/>
        </authorList>
    </citation>
    <scope>NUCLEOTIDE SEQUENCE [LARGE SCALE GENOMIC DNA]</scope>
    <source>
        <strain evidence="1 2">A2</strain>
    </source>
</reference>
<reference evidence="1 2" key="2">
    <citation type="submission" date="2018-01" db="EMBL/GenBank/DDBJ databases">
        <title>Genomic study of Klebsiella pneumoniae.</title>
        <authorList>
            <person name="Yang Y."/>
            <person name="Bicalho R."/>
        </authorList>
    </citation>
    <scope>NUCLEOTIDE SEQUENCE [LARGE SCALE GENOMIC DNA]</scope>
    <source>
        <strain evidence="1 2">A2</strain>
    </source>
</reference>
<feature type="non-terminal residue" evidence="1">
    <location>
        <position position="1"/>
    </location>
</feature>
<sequence length="44" mass="5056">YMIFGTELSAGHHNEKFDFDENVMTLAVETLARVALNFPWQRGV</sequence>
<dbReference type="Proteomes" id="UP000234661">
    <property type="component" value="Unassembled WGS sequence"/>
</dbReference>